<keyword evidence="2" id="KW-1185">Reference proteome</keyword>
<sequence length="122" mass="14134">MGVYHLLDRRPQIILNEAGIFDRMAHKVFINWNIIEDAYLVQVHGQKFICLVVPPEWEPSRKQGKLAQTLAPIPKHLGFQELNISLCQINVDEVRLLEFILLMSKANPKVRVPLLEDFTKSF</sequence>
<dbReference type="NCBIfam" id="NF041635">
    <property type="entry name" value="STM3941_fam"/>
    <property type="match status" value="1"/>
</dbReference>
<gene>
    <name evidence="1" type="ORF">GCM10011378_37890</name>
</gene>
<proteinExistence type="predicted"/>
<dbReference type="InterPro" id="IPR048136">
    <property type="entry name" value="STM3941-like"/>
</dbReference>
<reference evidence="2" key="1">
    <citation type="journal article" date="2019" name="Int. J. Syst. Evol. Microbiol.">
        <title>The Global Catalogue of Microorganisms (GCM) 10K type strain sequencing project: providing services to taxonomists for standard genome sequencing and annotation.</title>
        <authorList>
            <consortium name="The Broad Institute Genomics Platform"/>
            <consortium name="The Broad Institute Genome Sequencing Center for Infectious Disease"/>
            <person name="Wu L."/>
            <person name="Ma J."/>
        </authorList>
    </citation>
    <scope>NUCLEOTIDE SEQUENCE [LARGE SCALE GENOMIC DNA]</scope>
    <source>
        <strain evidence="2">CGMCC 1.12990</strain>
    </source>
</reference>
<comment type="caution">
    <text evidence="1">The sequence shown here is derived from an EMBL/GenBank/DDBJ whole genome shotgun (WGS) entry which is preliminary data.</text>
</comment>
<name>A0ABQ1X3K6_9BACT</name>
<dbReference type="Proteomes" id="UP000601361">
    <property type="component" value="Unassembled WGS sequence"/>
</dbReference>
<accession>A0ABQ1X3K6</accession>
<evidence type="ECO:0000313" key="1">
    <source>
        <dbReference type="EMBL" id="GGG58187.1"/>
    </source>
</evidence>
<evidence type="ECO:0000313" key="2">
    <source>
        <dbReference type="Proteomes" id="UP000601361"/>
    </source>
</evidence>
<dbReference type="EMBL" id="BMGS01000012">
    <property type="protein sequence ID" value="GGG58187.1"/>
    <property type="molecule type" value="Genomic_DNA"/>
</dbReference>
<protein>
    <submittedName>
        <fullName evidence="1">Uncharacterized protein</fullName>
    </submittedName>
</protein>
<organism evidence="1 2">
    <name type="scientific">Hymenobacter glacieicola</name>
    <dbReference type="NCBI Taxonomy" id="1562124"/>
    <lineage>
        <taxon>Bacteria</taxon>
        <taxon>Pseudomonadati</taxon>
        <taxon>Bacteroidota</taxon>
        <taxon>Cytophagia</taxon>
        <taxon>Cytophagales</taxon>
        <taxon>Hymenobacteraceae</taxon>
        <taxon>Hymenobacter</taxon>
    </lineage>
</organism>